<evidence type="ECO:0000259" key="2">
    <source>
        <dbReference type="Pfam" id="PF02272"/>
    </source>
</evidence>
<dbReference type="Pfam" id="PF02272">
    <property type="entry name" value="DHHA1"/>
    <property type="match status" value="1"/>
</dbReference>
<dbReference type="PANTHER" id="PTHR47618:SF1">
    <property type="entry name" value="BIFUNCTIONAL OLIGORIBONUCLEASE AND PAP PHOSPHATASE NRNA"/>
    <property type="match status" value="1"/>
</dbReference>
<dbReference type="InterPro" id="IPR038763">
    <property type="entry name" value="DHH_sf"/>
</dbReference>
<dbReference type="EMBL" id="JAMQOP010000004">
    <property type="protein sequence ID" value="MDS0300673.1"/>
    <property type="molecule type" value="Genomic_DNA"/>
</dbReference>
<protein>
    <submittedName>
        <fullName evidence="3">Bifunctional oligoribonuclease/PAP phosphatase NrnA</fullName>
    </submittedName>
</protein>
<accession>A0ABU2GK69</accession>
<name>A0ABU2GK69_9EURY</name>
<feature type="domain" description="DHHA1" evidence="2">
    <location>
        <begin position="222"/>
        <end position="309"/>
    </location>
</feature>
<feature type="domain" description="DDH" evidence="1">
    <location>
        <begin position="18"/>
        <end position="162"/>
    </location>
</feature>
<dbReference type="InterPro" id="IPR003156">
    <property type="entry name" value="DHHA1_dom"/>
</dbReference>
<dbReference type="InterPro" id="IPR051319">
    <property type="entry name" value="Oligoribo/pAp-PDE_c-di-AMP_PDE"/>
</dbReference>
<gene>
    <name evidence="3" type="ORF">NDI76_18135</name>
</gene>
<evidence type="ECO:0000259" key="1">
    <source>
        <dbReference type="Pfam" id="PF01368"/>
    </source>
</evidence>
<evidence type="ECO:0000313" key="3">
    <source>
        <dbReference type="EMBL" id="MDS0300673.1"/>
    </source>
</evidence>
<reference evidence="3 4" key="1">
    <citation type="submission" date="2022-06" db="EMBL/GenBank/DDBJ databases">
        <title>Halogeometricum sp. a new haloarchaeum isolate from saline soil.</title>
        <authorList>
            <person name="Strakova D."/>
            <person name="Galisteo C."/>
            <person name="Sanchez-Porro C."/>
            <person name="Ventosa A."/>
        </authorList>
    </citation>
    <scope>NUCLEOTIDE SEQUENCE [LARGE SCALE GENOMIC DNA]</scope>
    <source>
        <strain evidence="3 4">S1BR25-6</strain>
    </source>
</reference>
<dbReference type="Proteomes" id="UP001257060">
    <property type="component" value="Unassembled WGS sequence"/>
</dbReference>
<dbReference type="Pfam" id="PF01368">
    <property type="entry name" value="DHH"/>
    <property type="match status" value="1"/>
</dbReference>
<dbReference type="RefSeq" id="WP_310925583.1">
    <property type="nucleotide sequence ID" value="NZ_JAMQOP010000004.1"/>
</dbReference>
<organism evidence="3 4">
    <name type="scientific">Halogeometricum salsisoli</name>
    <dbReference type="NCBI Taxonomy" id="2950536"/>
    <lineage>
        <taxon>Archaea</taxon>
        <taxon>Methanobacteriati</taxon>
        <taxon>Methanobacteriota</taxon>
        <taxon>Stenosarchaea group</taxon>
        <taxon>Halobacteria</taxon>
        <taxon>Halobacteriales</taxon>
        <taxon>Haloferacaceae</taxon>
        <taxon>Halogeometricum</taxon>
    </lineage>
</organism>
<dbReference type="SUPFAM" id="SSF64182">
    <property type="entry name" value="DHH phosphoesterases"/>
    <property type="match status" value="1"/>
</dbReference>
<dbReference type="PANTHER" id="PTHR47618">
    <property type="entry name" value="BIFUNCTIONAL OLIGORIBONUCLEASE AND PAP PHOSPHATASE NRNA"/>
    <property type="match status" value="1"/>
</dbReference>
<dbReference type="Gene3D" id="3.10.310.30">
    <property type="match status" value="1"/>
</dbReference>
<comment type="caution">
    <text evidence="3">The sequence shown here is derived from an EMBL/GenBank/DDBJ whole genome shotgun (WGS) entry which is preliminary data.</text>
</comment>
<dbReference type="InterPro" id="IPR001667">
    <property type="entry name" value="DDH_dom"/>
</dbReference>
<keyword evidence="4" id="KW-1185">Reference proteome</keyword>
<proteinExistence type="predicted"/>
<dbReference type="Gene3D" id="3.90.1640.10">
    <property type="entry name" value="inorganic pyrophosphatase (n-terminal core)"/>
    <property type="match status" value="1"/>
</dbReference>
<evidence type="ECO:0000313" key="4">
    <source>
        <dbReference type="Proteomes" id="UP001257060"/>
    </source>
</evidence>
<sequence length="337" mass="36253">MTKARELFELLAGAEQLTVVCHNNPDPDCLASTLALGRIAAEAGIDERQILYGGSISHQQNRAFINLLDMELELFTPESLGERDADSLLAFVDHSLPGVNNELPEDTPVDIVIDHHSVEDVEGRFVDHREDIGATATILTEYVRELDVTVEETLATGLLFAIRRETLGFLRGATAAEYDAAGALHGHADRDLLRTLSTPSVSGATIDAISDSIDNRVVRGSVLLSHVGRTDERDALPQAADYLATLEGVETAVVFGIVEDAIEISARSTDSRVHVGNALKEAFDGVGSAGGHREMGGGEIPLGIFADYRSDDERFVDIVENVVTDRLADSLKLSDAP</sequence>